<dbReference type="AlphaFoldDB" id="A0A091T3L5"/>
<organism evidence="1 2">
    <name type="scientific">Pelecanus crispus</name>
    <name type="common">Dalmatian pelican</name>
    <dbReference type="NCBI Taxonomy" id="36300"/>
    <lineage>
        <taxon>Eukaryota</taxon>
        <taxon>Metazoa</taxon>
        <taxon>Chordata</taxon>
        <taxon>Craniata</taxon>
        <taxon>Vertebrata</taxon>
        <taxon>Euteleostomi</taxon>
        <taxon>Archelosauria</taxon>
        <taxon>Archosauria</taxon>
        <taxon>Dinosauria</taxon>
        <taxon>Saurischia</taxon>
        <taxon>Theropoda</taxon>
        <taxon>Coelurosauria</taxon>
        <taxon>Aves</taxon>
        <taxon>Neognathae</taxon>
        <taxon>Neoaves</taxon>
        <taxon>Aequornithes</taxon>
        <taxon>Pelecaniformes</taxon>
        <taxon>Pelecanidae</taxon>
        <taxon>Pelecanus</taxon>
    </lineage>
</organism>
<proteinExistence type="predicted"/>
<keyword evidence="2" id="KW-1185">Reference proteome</keyword>
<evidence type="ECO:0000313" key="2">
    <source>
        <dbReference type="Proteomes" id="UP000054150"/>
    </source>
</evidence>
<dbReference type="Proteomes" id="UP000054150">
    <property type="component" value="Unassembled WGS sequence"/>
</dbReference>
<protein>
    <submittedName>
        <fullName evidence="1">Uncharacterized protein</fullName>
    </submittedName>
</protein>
<dbReference type="InterPro" id="IPR013783">
    <property type="entry name" value="Ig-like_fold"/>
</dbReference>
<evidence type="ECO:0000313" key="1">
    <source>
        <dbReference type="EMBL" id="KFQ65434.1"/>
    </source>
</evidence>
<dbReference type="SUPFAM" id="SSF48726">
    <property type="entry name" value="Immunoglobulin"/>
    <property type="match status" value="1"/>
</dbReference>
<dbReference type="EMBL" id="KK495683">
    <property type="protein sequence ID" value="KFQ65434.1"/>
    <property type="molecule type" value="Genomic_DNA"/>
</dbReference>
<feature type="non-terminal residue" evidence="1">
    <location>
        <position position="1"/>
    </location>
</feature>
<accession>A0A091T3L5</accession>
<gene>
    <name evidence="1" type="ORF">N334_00796</name>
</gene>
<reference evidence="1 2" key="1">
    <citation type="submission" date="2014-04" db="EMBL/GenBank/DDBJ databases">
        <title>Genome evolution of avian class.</title>
        <authorList>
            <person name="Zhang G."/>
            <person name="Li C."/>
        </authorList>
    </citation>
    <scope>NUCLEOTIDE SEQUENCE [LARGE SCALE GENOMIC DNA]</scope>
    <source>
        <strain evidence="1">BGI_N334</strain>
    </source>
</reference>
<dbReference type="Gene3D" id="2.60.40.10">
    <property type="entry name" value="Immunoglobulins"/>
    <property type="match status" value="1"/>
</dbReference>
<name>A0A091T3L5_PELCR</name>
<feature type="non-terminal residue" evidence="1">
    <location>
        <position position="105"/>
    </location>
</feature>
<dbReference type="InterPro" id="IPR036179">
    <property type="entry name" value="Ig-like_dom_sf"/>
</dbReference>
<sequence length="105" mass="11420">GGTLAVVIKVHQDSINATVGQSVLLPVSYRFSSAPRFPVLIRWKFSNSRDPLITCTIQNCSLDAGGAPSSCSENCFPHPTYRGRAELFPENASLLLRDLRLNDSG</sequence>